<dbReference type="Pfam" id="PF14493">
    <property type="entry name" value="HTH_40"/>
    <property type="match status" value="1"/>
</dbReference>
<comment type="caution">
    <text evidence="12">The sequence shown here is derived from an EMBL/GenBank/DDBJ whole genome shotgun (WGS) entry which is preliminary data.</text>
</comment>
<evidence type="ECO:0000256" key="5">
    <source>
        <dbReference type="ARBA" id="ARBA00022840"/>
    </source>
</evidence>
<evidence type="ECO:0000256" key="4">
    <source>
        <dbReference type="ARBA" id="ARBA00022806"/>
    </source>
</evidence>
<dbReference type="Pfam" id="PF05970">
    <property type="entry name" value="PIF1"/>
    <property type="match status" value="1"/>
</dbReference>
<dbReference type="InterPro" id="IPR010285">
    <property type="entry name" value="DNA_helicase_pif1-like_DEAD"/>
</dbReference>
<protein>
    <submittedName>
        <fullName evidence="12">Helicase</fullName>
    </submittedName>
</protein>
<keyword evidence="1" id="KW-0547">Nucleotide-binding</keyword>
<sequence length="558" mass="62277">MTMNQQTALAILKTGRNVYLTGAAGSGKTYALNSYITYLKERGVSVAITASTGIAATHLGGSTIHSWAGIGIRDFLSARDIDDITQKEHVVKRMQSVRVLVIDEVSMLPAGVLDMVDQVCRAVKRSDMPFGGMQVVLSGDFFQLPPITRGNEPVRFAYASDAWKGMNIRVCYLGEQFRQDDETLLRILHEIRDGKVSEESRDILIECKERTLDNGMTPTRLFTHNVDVDALNDKELCDLSGSEKSYEMKTTGRAPLVASLEKSVLAPRTLRLKKNAKVMFVKNNFEEGYVNGTLGVVEDIRGDVPVVRTFSGKKIWVHPAEWAIEEDGKMRARIEQLPIRLAWAITIHKSQGMSMDAAEIDLSRSFVEGQGYVALSRLRSLQGLILTGLNAMAFRVHADVARVDAILKKESKKWEEMFLGLSDREICAMQDNFIKISGGTLDSKDIAANKEKVLEEKKPKKEKQSTYEKTRILMEKGLSLSEIAGERGMAIGTIITHLEKLKEKKVPVNFEQFKPKDESFEKIAAAFAGVEDNKLGPVFGKLRGKYSYETIRLARLFL</sequence>
<evidence type="ECO:0000259" key="9">
    <source>
        <dbReference type="Pfam" id="PF05970"/>
    </source>
</evidence>
<dbReference type="GO" id="GO:0003678">
    <property type="term" value="F:DNA helicase activity"/>
    <property type="evidence" value="ECO:0007669"/>
    <property type="project" value="InterPro"/>
</dbReference>
<dbReference type="GO" id="GO:0000723">
    <property type="term" value="P:telomere maintenance"/>
    <property type="evidence" value="ECO:0007669"/>
    <property type="project" value="InterPro"/>
</dbReference>
<organism evidence="12 13">
    <name type="scientific">Candidatus Ryanbacteria bacterium CG10_big_fil_rev_8_21_14_0_10_43_42</name>
    <dbReference type="NCBI Taxonomy" id="1974864"/>
    <lineage>
        <taxon>Bacteria</taxon>
        <taxon>Candidatus Ryaniibacteriota</taxon>
    </lineage>
</organism>
<dbReference type="InterPro" id="IPR027417">
    <property type="entry name" value="P-loop_NTPase"/>
</dbReference>
<evidence type="ECO:0000256" key="8">
    <source>
        <dbReference type="ARBA" id="ARBA00023235"/>
    </source>
</evidence>
<dbReference type="CDD" id="cd18809">
    <property type="entry name" value="SF1_C_RecD"/>
    <property type="match status" value="1"/>
</dbReference>
<dbReference type="Gene3D" id="3.40.50.300">
    <property type="entry name" value="P-loop containing nucleotide triphosphate hydrolases"/>
    <property type="match status" value="1"/>
</dbReference>
<dbReference type="Pfam" id="PF21530">
    <property type="entry name" value="Pif1_2B_dom"/>
    <property type="match status" value="1"/>
</dbReference>
<name>A0A2M8KVY5_9BACT</name>
<dbReference type="EMBL" id="PFEF01000010">
    <property type="protein sequence ID" value="PJE64059.1"/>
    <property type="molecule type" value="Genomic_DNA"/>
</dbReference>
<dbReference type="InterPro" id="IPR049163">
    <property type="entry name" value="Pif1-like_2B_dom"/>
</dbReference>
<dbReference type="InterPro" id="IPR029491">
    <property type="entry name" value="Helicase_HTH"/>
</dbReference>
<keyword evidence="2" id="KW-0227">DNA damage</keyword>
<accession>A0A2M8KVY5</accession>
<dbReference type="SUPFAM" id="SSF52540">
    <property type="entry name" value="P-loop containing nucleoside triphosphate hydrolases"/>
    <property type="match status" value="2"/>
</dbReference>
<gene>
    <name evidence="12" type="ORF">COU90_04280</name>
</gene>
<dbReference type="AlphaFoldDB" id="A0A2M8KVY5"/>
<feature type="domain" description="Helicase Helix-turn-helix" evidence="10">
    <location>
        <begin position="466"/>
        <end position="555"/>
    </location>
</feature>
<keyword evidence="7" id="KW-0234">DNA repair</keyword>
<evidence type="ECO:0000313" key="13">
    <source>
        <dbReference type="Proteomes" id="UP000229098"/>
    </source>
</evidence>
<dbReference type="Proteomes" id="UP000229098">
    <property type="component" value="Unassembled WGS sequence"/>
</dbReference>
<dbReference type="GO" id="GO:0006281">
    <property type="term" value="P:DNA repair"/>
    <property type="evidence" value="ECO:0007669"/>
    <property type="project" value="InterPro"/>
</dbReference>
<keyword evidence="5" id="KW-0067">ATP-binding</keyword>
<evidence type="ECO:0000256" key="7">
    <source>
        <dbReference type="ARBA" id="ARBA00023204"/>
    </source>
</evidence>
<dbReference type="PANTHER" id="PTHR47642">
    <property type="entry name" value="ATP-DEPENDENT DNA HELICASE"/>
    <property type="match status" value="1"/>
</dbReference>
<keyword evidence="8" id="KW-0413">Isomerase</keyword>
<evidence type="ECO:0000256" key="6">
    <source>
        <dbReference type="ARBA" id="ARBA00023125"/>
    </source>
</evidence>
<dbReference type="Gene3D" id="2.30.30.940">
    <property type="match status" value="1"/>
</dbReference>
<evidence type="ECO:0000256" key="1">
    <source>
        <dbReference type="ARBA" id="ARBA00022741"/>
    </source>
</evidence>
<dbReference type="Gene3D" id="1.10.10.1390">
    <property type="entry name" value="ATP-dependent DNA helicase RecQ"/>
    <property type="match status" value="1"/>
</dbReference>
<reference evidence="13" key="1">
    <citation type="submission" date="2017-09" db="EMBL/GenBank/DDBJ databases">
        <title>Depth-based differentiation of microbial function through sediment-hosted aquifers and enrichment of novel symbionts in the deep terrestrial subsurface.</title>
        <authorList>
            <person name="Probst A.J."/>
            <person name="Ladd B."/>
            <person name="Jarett J.K."/>
            <person name="Geller-Mcgrath D.E."/>
            <person name="Sieber C.M.K."/>
            <person name="Emerson J.B."/>
            <person name="Anantharaman K."/>
            <person name="Thomas B.C."/>
            <person name="Malmstrom R."/>
            <person name="Stieglmeier M."/>
            <person name="Klingl A."/>
            <person name="Woyke T."/>
            <person name="Ryan C.M."/>
            <person name="Banfield J.F."/>
        </authorList>
    </citation>
    <scope>NUCLEOTIDE SEQUENCE [LARGE SCALE GENOMIC DNA]</scope>
</reference>
<evidence type="ECO:0000313" key="12">
    <source>
        <dbReference type="EMBL" id="PJE64059.1"/>
    </source>
</evidence>
<keyword evidence="4 12" id="KW-0347">Helicase</keyword>
<feature type="domain" description="DNA helicase Pif1-like 2B" evidence="11">
    <location>
        <begin position="258"/>
        <end position="297"/>
    </location>
</feature>
<proteinExistence type="predicted"/>
<dbReference type="CDD" id="cd18037">
    <property type="entry name" value="DEXSc_Pif1_like"/>
    <property type="match status" value="1"/>
</dbReference>
<evidence type="ECO:0000259" key="11">
    <source>
        <dbReference type="Pfam" id="PF21530"/>
    </source>
</evidence>
<evidence type="ECO:0000256" key="2">
    <source>
        <dbReference type="ARBA" id="ARBA00022763"/>
    </source>
</evidence>
<keyword evidence="3" id="KW-0378">Hydrolase</keyword>
<dbReference type="InterPro" id="IPR051055">
    <property type="entry name" value="PIF1_helicase"/>
</dbReference>
<dbReference type="PANTHER" id="PTHR47642:SF5">
    <property type="entry name" value="ATP-DEPENDENT DNA HELICASE"/>
    <property type="match status" value="1"/>
</dbReference>
<evidence type="ECO:0000259" key="10">
    <source>
        <dbReference type="Pfam" id="PF14493"/>
    </source>
</evidence>
<keyword evidence="6" id="KW-0238">DNA-binding</keyword>
<evidence type="ECO:0000256" key="3">
    <source>
        <dbReference type="ARBA" id="ARBA00022801"/>
    </source>
</evidence>
<feature type="domain" description="DNA helicase Pif1-like DEAD-box helicase" evidence="9">
    <location>
        <begin position="10"/>
        <end position="199"/>
    </location>
</feature>